<dbReference type="Proteomes" id="UP000663843">
    <property type="component" value="Unassembled WGS sequence"/>
</dbReference>
<evidence type="ECO:0000256" key="1">
    <source>
        <dbReference type="ARBA" id="ARBA00022574"/>
    </source>
</evidence>
<dbReference type="PROSITE" id="PS00678">
    <property type="entry name" value="WD_REPEATS_1"/>
    <property type="match status" value="1"/>
</dbReference>
<dbReference type="PROSITE" id="PS50082">
    <property type="entry name" value="WD_REPEATS_2"/>
    <property type="match status" value="1"/>
</dbReference>
<feature type="domain" description="Nephrocystin 3-like N-terminal" evidence="5">
    <location>
        <begin position="266"/>
        <end position="424"/>
    </location>
</feature>
<dbReference type="PANTHER" id="PTHR10039">
    <property type="entry name" value="AMELOGENIN"/>
    <property type="match status" value="1"/>
</dbReference>
<evidence type="ECO:0000313" key="7">
    <source>
        <dbReference type="Proteomes" id="UP000663843"/>
    </source>
</evidence>
<dbReference type="AlphaFoldDB" id="A0A8H3GIK3"/>
<accession>A0A8H3GIK3</accession>
<evidence type="ECO:0000256" key="3">
    <source>
        <dbReference type="PROSITE-ProRule" id="PRU00221"/>
    </source>
</evidence>
<dbReference type="InterPro" id="IPR027417">
    <property type="entry name" value="P-loop_NTPase"/>
</dbReference>
<feature type="repeat" description="WD" evidence="3">
    <location>
        <begin position="784"/>
        <end position="825"/>
    </location>
</feature>
<keyword evidence="1 3" id="KW-0853">WD repeat</keyword>
<evidence type="ECO:0000259" key="5">
    <source>
        <dbReference type="Pfam" id="PF24883"/>
    </source>
</evidence>
<dbReference type="InterPro" id="IPR011047">
    <property type="entry name" value="Quinoprotein_ADH-like_sf"/>
</dbReference>
<dbReference type="InterPro" id="IPR019775">
    <property type="entry name" value="WD40_repeat_CS"/>
</dbReference>
<feature type="compositionally biased region" description="Basic and acidic residues" evidence="4">
    <location>
        <begin position="71"/>
        <end position="83"/>
    </location>
</feature>
<dbReference type="SUPFAM" id="SSF50998">
    <property type="entry name" value="Quinoprotein alcohol dehydrogenase-like"/>
    <property type="match status" value="1"/>
</dbReference>
<comment type="caution">
    <text evidence="6">The sequence shown here is derived from an EMBL/GenBank/DDBJ whole genome shotgun (WGS) entry which is preliminary data.</text>
</comment>
<dbReference type="Gene3D" id="2.130.10.10">
    <property type="entry name" value="YVTN repeat-like/Quinoprotein amine dehydrogenase"/>
    <property type="match status" value="1"/>
</dbReference>
<gene>
    <name evidence="6" type="ORF">RDB_LOCUS86759</name>
</gene>
<evidence type="ECO:0000313" key="6">
    <source>
        <dbReference type="EMBL" id="CAE6450732.1"/>
    </source>
</evidence>
<feature type="region of interest" description="Disordered" evidence="4">
    <location>
        <begin position="1"/>
        <end position="100"/>
    </location>
</feature>
<dbReference type="PROSITE" id="PS50294">
    <property type="entry name" value="WD_REPEATS_REGION"/>
    <property type="match status" value="1"/>
</dbReference>
<name>A0A8H3GIK3_9AGAM</name>
<dbReference type="InterPro" id="IPR015943">
    <property type="entry name" value="WD40/YVTN_repeat-like_dom_sf"/>
</dbReference>
<feature type="compositionally biased region" description="Low complexity" evidence="4">
    <location>
        <begin position="35"/>
        <end position="58"/>
    </location>
</feature>
<dbReference type="PANTHER" id="PTHR10039:SF17">
    <property type="entry name" value="FUNGAL STAND N-TERMINAL GOODBYE DOMAIN-CONTAINING PROTEIN-RELATED"/>
    <property type="match status" value="1"/>
</dbReference>
<sequence length="831" mass="92545">MASLPPRDPPEKCGFFDNVKSHLRRPKDSMKSSDSPTRGSGLSPSGSGFRFLSRSRSTTPNPDTRVLFTGSDERASRSSHELPAEITTGESDAIDQRQKTPENAAWRRLGNALRALEIGTKLIPSLNSALNGFIGCLDAIKTAISNREEYDQLAEGLTGMVAMLNQYAGELNSGTSNTNIGNIAQSIEDQVSGIKQQQETKQSKLGLFRQLQCQVTLRIERGVQEQLEHTSLLRGMSPVDDARYNSSYSTTIKRRACTPKTREKIHKGLQDWVVNPDSAKIYWMSGMASTGKTTIAYSLCEWLERTNRLGASFFCSRISPTCRSLDRIVPILAYQLARYSPEFLTTLCTSLKENRDAGTLNVVQQFEYLIHRPVLKAKAAIPDSVVLVIDALDECDDSYSIHMLLDVLLKFAEYLPLKFFVVSRPEYVIMDRMMARDGAARSIMHLHEIEQSIVEEDIKKYLADALSSMSPPPSPNQIETLSKRAGNLFIYAATVVRYIHPKVIAVNSSARLEAMLALEVTRTVDGHTGSKYKELDRLYTTVLDAAFNEHLDTEETDFMRRVLWAVVCAKEPMTTATIALLADLTESRVWAALQSLRSVVHITENDQLISALHASFPEYMLDKSRSKLFHCDESQSSEILTRRCFQIMKFKLRFDICNLQSSYLMDNQMKNAQDEIQKKNSDARNFVTWYAANPCSSSTPHIYISALAFCAKSNWVYQHYRKRIQGLANISITQQDDDLLAVWSATLAIYSIAISPGGDLIAAGTENGNIHVYDTHTGVIIVALQGHAADVNSVSFSPNGMLVASGSDDKTAIIWNTHTGNIATGTLRKHT</sequence>
<organism evidence="6 7">
    <name type="scientific">Rhizoctonia solani</name>
    <dbReference type="NCBI Taxonomy" id="456999"/>
    <lineage>
        <taxon>Eukaryota</taxon>
        <taxon>Fungi</taxon>
        <taxon>Dikarya</taxon>
        <taxon>Basidiomycota</taxon>
        <taxon>Agaricomycotina</taxon>
        <taxon>Agaricomycetes</taxon>
        <taxon>Cantharellales</taxon>
        <taxon>Ceratobasidiaceae</taxon>
        <taxon>Rhizoctonia</taxon>
    </lineage>
</organism>
<dbReference type="Pfam" id="PF24883">
    <property type="entry name" value="NPHP3_N"/>
    <property type="match status" value="1"/>
</dbReference>
<dbReference type="InterPro" id="IPR056884">
    <property type="entry name" value="NPHP3-like_N"/>
</dbReference>
<dbReference type="EMBL" id="CAJMWT010002691">
    <property type="protein sequence ID" value="CAE6450732.1"/>
    <property type="molecule type" value="Genomic_DNA"/>
</dbReference>
<dbReference type="Gene3D" id="3.40.50.300">
    <property type="entry name" value="P-loop containing nucleotide triphosphate hydrolases"/>
    <property type="match status" value="1"/>
</dbReference>
<dbReference type="SMART" id="SM00320">
    <property type="entry name" value="WD40"/>
    <property type="match status" value="2"/>
</dbReference>
<protein>
    <recommendedName>
        <fullName evidence="5">Nephrocystin 3-like N-terminal domain-containing protein</fullName>
    </recommendedName>
</protein>
<evidence type="ECO:0000256" key="2">
    <source>
        <dbReference type="ARBA" id="ARBA00022737"/>
    </source>
</evidence>
<evidence type="ECO:0000256" key="4">
    <source>
        <dbReference type="SAM" id="MobiDB-lite"/>
    </source>
</evidence>
<reference evidence="6" key="1">
    <citation type="submission" date="2021-01" db="EMBL/GenBank/DDBJ databases">
        <authorList>
            <person name="Kaushik A."/>
        </authorList>
    </citation>
    <scope>NUCLEOTIDE SEQUENCE</scope>
    <source>
        <strain evidence="6">AG2-2IIIB</strain>
    </source>
</reference>
<dbReference type="SUPFAM" id="SSF52540">
    <property type="entry name" value="P-loop containing nucleoside triphosphate hydrolases"/>
    <property type="match status" value="1"/>
</dbReference>
<proteinExistence type="predicted"/>
<keyword evidence="2" id="KW-0677">Repeat</keyword>
<dbReference type="Pfam" id="PF00400">
    <property type="entry name" value="WD40"/>
    <property type="match status" value="2"/>
</dbReference>
<dbReference type="InterPro" id="IPR001680">
    <property type="entry name" value="WD40_rpt"/>
</dbReference>